<accession>A0A090QPU4</accession>
<proteinExistence type="predicted"/>
<dbReference type="AlphaFoldDB" id="A0A090QPU4"/>
<protein>
    <submittedName>
        <fullName evidence="1">Uncharacterized protein</fullName>
    </submittedName>
</protein>
<comment type="caution">
    <text evidence="1">The sequence shown here is derived from an EMBL/GenBank/DDBJ whole genome shotgun (WGS) entry which is preliminary data.</text>
</comment>
<organism evidence="1 2">
    <name type="scientific">Photobacterium aphoticum</name>
    <dbReference type="NCBI Taxonomy" id="754436"/>
    <lineage>
        <taxon>Bacteria</taxon>
        <taxon>Pseudomonadati</taxon>
        <taxon>Pseudomonadota</taxon>
        <taxon>Gammaproteobacteria</taxon>
        <taxon>Vibrionales</taxon>
        <taxon>Vibrionaceae</taxon>
        <taxon>Photobacterium</taxon>
    </lineage>
</organism>
<reference evidence="1 2" key="1">
    <citation type="journal article" date="2014" name="Genome Announc.">
        <title>Draft Genome Sequences of Two Vibrionaceae Species, Vibrio ponticus C121 and Photobacterium aphoticum C119, Isolated as Coral Reef Microbiota.</title>
        <authorList>
            <person name="Al-saari N."/>
            <person name="Meirelles P.M."/>
            <person name="Mino S."/>
            <person name="Suda W."/>
            <person name="Oshima K."/>
            <person name="Hattori M."/>
            <person name="Ohkuma M."/>
            <person name="Thompson F.L."/>
            <person name="Gomez-Gil B."/>
            <person name="Sawabe T."/>
            <person name="Sawabe T."/>
        </authorList>
    </citation>
    <scope>NUCLEOTIDE SEQUENCE [LARGE SCALE GENOMIC DNA]</scope>
    <source>
        <strain evidence="1 2">JCM 19237</strain>
    </source>
</reference>
<name>A0A090QPU4_9GAMM</name>
<dbReference type="EMBL" id="BBMN01000003">
    <property type="protein sequence ID" value="GAL04283.1"/>
    <property type="molecule type" value="Genomic_DNA"/>
</dbReference>
<dbReference type="Proteomes" id="UP000029227">
    <property type="component" value="Unassembled WGS sequence"/>
</dbReference>
<dbReference type="STRING" id="754436.JCM19237_2434"/>
<evidence type="ECO:0000313" key="2">
    <source>
        <dbReference type="Proteomes" id="UP000029227"/>
    </source>
</evidence>
<sequence length="38" mass="4478">MTTGNKDMLYELIDHELVDVINDNTYQWQDAVRKLPPT</sequence>
<evidence type="ECO:0000313" key="1">
    <source>
        <dbReference type="EMBL" id="GAL04283.1"/>
    </source>
</evidence>
<gene>
    <name evidence="1" type="ORF">JCM19237_2434</name>
</gene>